<dbReference type="InterPro" id="IPR019079">
    <property type="entry name" value="Capsule_synth_CapA"/>
</dbReference>
<feature type="domain" description="Capsule synthesis protein CapA" evidence="2">
    <location>
        <begin position="7"/>
        <end position="239"/>
    </location>
</feature>
<comment type="similarity">
    <text evidence="1">Belongs to the CapA family.</text>
</comment>
<dbReference type="SMART" id="SM00854">
    <property type="entry name" value="PGA_cap"/>
    <property type="match status" value="1"/>
</dbReference>
<name>A0A4R2GK40_9BACT</name>
<dbReference type="Gene3D" id="3.60.21.10">
    <property type="match status" value="1"/>
</dbReference>
<organism evidence="3 4">
    <name type="scientific">Natronoflexus pectinivorans</name>
    <dbReference type="NCBI Taxonomy" id="682526"/>
    <lineage>
        <taxon>Bacteria</taxon>
        <taxon>Pseudomonadati</taxon>
        <taxon>Bacteroidota</taxon>
        <taxon>Bacteroidia</taxon>
        <taxon>Marinilabiliales</taxon>
        <taxon>Marinilabiliaceae</taxon>
        <taxon>Natronoflexus</taxon>
    </lineage>
</organism>
<dbReference type="PANTHER" id="PTHR33393:SF13">
    <property type="entry name" value="PGA BIOSYNTHESIS PROTEIN CAPA"/>
    <property type="match status" value="1"/>
</dbReference>
<evidence type="ECO:0000313" key="3">
    <source>
        <dbReference type="EMBL" id="TCO09174.1"/>
    </source>
</evidence>
<dbReference type="OrthoDB" id="9810906at2"/>
<dbReference type="SUPFAM" id="SSF56300">
    <property type="entry name" value="Metallo-dependent phosphatases"/>
    <property type="match status" value="1"/>
</dbReference>
<dbReference type="InterPro" id="IPR052169">
    <property type="entry name" value="CW_Biosynth-Accessory"/>
</dbReference>
<dbReference type="PANTHER" id="PTHR33393">
    <property type="entry name" value="POLYGLUTAMINE SYNTHESIS ACCESSORY PROTEIN RV0574C-RELATED"/>
    <property type="match status" value="1"/>
</dbReference>
<dbReference type="RefSeq" id="WP_132433011.1">
    <property type="nucleotide sequence ID" value="NZ_SLWK01000003.1"/>
</dbReference>
<dbReference type="AlphaFoldDB" id="A0A4R2GK40"/>
<evidence type="ECO:0000313" key="4">
    <source>
        <dbReference type="Proteomes" id="UP000295221"/>
    </source>
</evidence>
<dbReference type="Pfam" id="PF09587">
    <property type="entry name" value="PGA_cap"/>
    <property type="match status" value="1"/>
</dbReference>
<proteinExistence type="inferred from homology"/>
<dbReference type="CDD" id="cd07381">
    <property type="entry name" value="MPP_CapA"/>
    <property type="match status" value="1"/>
</dbReference>
<dbReference type="Proteomes" id="UP000295221">
    <property type="component" value="Unassembled WGS sequence"/>
</dbReference>
<accession>A0A4R2GK40</accession>
<evidence type="ECO:0000259" key="2">
    <source>
        <dbReference type="SMART" id="SM00854"/>
    </source>
</evidence>
<dbReference type="InterPro" id="IPR029052">
    <property type="entry name" value="Metallo-depent_PP-like"/>
</dbReference>
<dbReference type="EMBL" id="SLWK01000003">
    <property type="protein sequence ID" value="TCO09174.1"/>
    <property type="molecule type" value="Genomic_DNA"/>
</dbReference>
<keyword evidence="4" id="KW-1185">Reference proteome</keyword>
<gene>
    <name evidence="3" type="ORF">EV194_10385</name>
</gene>
<protein>
    <submittedName>
        <fullName evidence="3">Capsule synthesis protein PGA_cap</fullName>
    </submittedName>
</protein>
<reference evidence="3 4" key="1">
    <citation type="submission" date="2019-03" db="EMBL/GenBank/DDBJ databases">
        <title>Genomic Encyclopedia of Type Strains, Phase IV (KMG-IV): sequencing the most valuable type-strain genomes for metagenomic binning, comparative biology and taxonomic classification.</title>
        <authorList>
            <person name="Goeker M."/>
        </authorList>
    </citation>
    <scope>NUCLEOTIDE SEQUENCE [LARGE SCALE GENOMIC DNA]</scope>
    <source>
        <strain evidence="3 4">DSM 24179</strain>
    </source>
</reference>
<sequence>MDNNSLNISFTGDLSVTGIFHQKISDNKEIFTDEIKKLLSKKDYVICNLEGATTDACQNIVVKSPGNTINYLSNRNIRVFNLANNHIFDCGINGFSDTVNKIEEYNSFYFGAGKNIHEASNIVYLKNNYVIVALIGICDHSIKNASKSSEGVFSSRTFSLIKDKVIEAKQKADYVVLNFHGGEEYTIYPSPEKRSYLKKLSSINELDIIIGHHSHTFQGAETVNNTLIFYSLGNFVFDIENHRIYDYVNESAILNMEFLKDKFSYCMTPIKIDYSSGSIKIHTDDFINHIDRISRFDRYYNKWIKDAYRVIYNRNITEQQAVGNQLLRNQSALRILFSIKTYKRILAILLDKNQRSVFLGAFYYKLINSLKMNYASKTT</sequence>
<evidence type="ECO:0000256" key="1">
    <source>
        <dbReference type="ARBA" id="ARBA00005662"/>
    </source>
</evidence>
<comment type="caution">
    <text evidence="3">The sequence shown here is derived from an EMBL/GenBank/DDBJ whole genome shotgun (WGS) entry which is preliminary data.</text>
</comment>